<feature type="binding site" evidence="5">
    <location>
        <position position="38"/>
    </location>
    <ligand>
        <name>ATP</name>
        <dbReference type="ChEBI" id="CHEBI:30616"/>
    </ligand>
</feature>
<dbReference type="GO" id="GO:0051082">
    <property type="term" value="F:unfolded protein binding"/>
    <property type="evidence" value="ECO:0007669"/>
    <property type="project" value="InterPro"/>
</dbReference>
<evidence type="ECO:0000313" key="7">
    <source>
        <dbReference type="EMBL" id="KAB6427247.1"/>
    </source>
</evidence>
<dbReference type="InterPro" id="IPR020575">
    <property type="entry name" value="Hsp90_N"/>
</dbReference>
<dbReference type="PRINTS" id="PR00775">
    <property type="entry name" value="HEATSHOCK90"/>
</dbReference>
<evidence type="ECO:0000313" key="11">
    <source>
        <dbReference type="EMBL" id="RHK25833.1"/>
    </source>
</evidence>
<evidence type="ECO:0000256" key="1">
    <source>
        <dbReference type="ARBA" id="ARBA00008239"/>
    </source>
</evidence>
<evidence type="ECO:0000313" key="12">
    <source>
        <dbReference type="EMBL" id="SEA90275.1"/>
    </source>
</evidence>
<dbReference type="InterPro" id="IPR036890">
    <property type="entry name" value="HATPase_C_sf"/>
</dbReference>
<dbReference type="GO" id="GO:0005524">
    <property type="term" value="F:ATP binding"/>
    <property type="evidence" value="ECO:0007669"/>
    <property type="project" value="UniProtKB-KW"/>
</dbReference>
<dbReference type="EMBL" id="QRNE01000069">
    <property type="protein sequence ID" value="RHK25833.1"/>
    <property type="molecule type" value="Genomic_DNA"/>
</dbReference>
<keyword evidence="4" id="KW-0143">Chaperone</keyword>
<feature type="binding site" evidence="5">
    <location>
        <position position="71"/>
    </location>
    <ligand>
        <name>ATP</name>
        <dbReference type="ChEBI" id="CHEBI:30616"/>
    </ligand>
</feature>
<dbReference type="EMBL" id="FNRP01000017">
    <property type="protein sequence ID" value="SEA90275.1"/>
    <property type="molecule type" value="Genomic_DNA"/>
</dbReference>
<dbReference type="GO" id="GO:0016887">
    <property type="term" value="F:ATP hydrolysis activity"/>
    <property type="evidence" value="ECO:0007669"/>
    <property type="project" value="InterPro"/>
</dbReference>
<organism evidence="10 16">
    <name type="scientific">Bacteroides xylanisolvens</name>
    <dbReference type="NCBI Taxonomy" id="371601"/>
    <lineage>
        <taxon>Bacteria</taxon>
        <taxon>Pseudomonadati</taxon>
        <taxon>Bacteroidota</taxon>
        <taxon>Bacteroidia</taxon>
        <taxon>Bacteroidales</taxon>
        <taxon>Bacteroidaceae</taxon>
        <taxon>Bacteroides</taxon>
    </lineage>
</organism>
<name>A0A174IPK7_9BACE</name>
<evidence type="ECO:0000256" key="2">
    <source>
        <dbReference type="ARBA" id="ARBA00022741"/>
    </source>
</evidence>
<evidence type="ECO:0000313" key="9">
    <source>
        <dbReference type="EMBL" id="MCA4704837.1"/>
    </source>
</evidence>
<dbReference type="Gene3D" id="3.30.230.80">
    <property type="match status" value="1"/>
</dbReference>
<evidence type="ECO:0000313" key="19">
    <source>
        <dbReference type="Proteomes" id="UP000471447"/>
    </source>
</evidence>
<dbReference type="Proteomes" id="UP000183766">
    <property type="component" value="Unassembled WGS sequence"/>
</dbReference>
<evidence type="ECO:0000256" key="4">
    <source>
        <dbReference type="ARBA" id="ARBA00023186"/>
    </source>
</evidence>
<proteinExistence type="inferred from homology"/>
<reference evidence="14 15" key="1">
    <citation type="submission" date="2016-10" db="EMBL/GenBank/DDBJ databases">
        <authorList>
            <person name="de Groot N.N."/>
        </authorList>
    </citation>
    <scope>NUCLEOTIDE SEQUENCE [LARGE SCALE GENOMIC DNA]</scope>
    <source>
        <strain evidence="13 15">NLAE-zl-C202</strain>
        <strain evidence="12 14">NLAE-zl-G339</strain>
    </source>
</reference>
<dbReference type="Pfam" id="PF00183">
    <property type="entry name" value="HSP90"/>
    <property type="match status" value="1"/>
</dbReference>
<dbReference type="SUPFAM" id="SSF55874">
    <property type="entry name" value="ATPase domain of HSP90 chaperone/DNA topoisomerase II/histidine kinase"/>
    <property type="match status" value="1"/>
</dbReference>
<reference evidence="18 19" key="3">
    <citation type="journal article" date="2019" name="Nat. Med.">
        <title>A library of human gut bacterial isolates paired with longitudinal multiomics data enables mechanistic microbiome research.</title>
        <authorList>
            <person name="Poyet M."/>
            <person name="Groussin M."/>
            <person name="Gibbons S.M."/>
            <person name="Avila-Pacheco J."/>
            <person name="Jiang X."/>
            <person name="Kearney S.M."/>
            <person name="Perrotta A.R."/>
            <person name="Berdy B."/>
            <person name="Zhao S."/>
            <person name="Lieberman T.D."/>
            <person name="Swanson P.K."/>
            <person name="Smith M."/>
            <person name="Roesemann S."/>
            <person name="Alexander J.E."/>
            <person name="Rich S.A."/>
            <person name="Livny J."/>
            <person name="Vlamakis H."/>
            <person name="Clish C."/>
            <person name="Bullock K."/>
            <person name="Deik A."/>
            <person name="Scott J."/>
            <person name="Pierce K.A."/>
            <person name="Xavier R.J."/>
            <person name="Alm E.J."/>
        </authorList>
    </citation>
    <scope>NUCLEOTIDE SEQUENCE [LARGE SCALE GENOMIC DNA]</scope>
    <source>
        <strain evidence="7 19">BIOML-A7</strain>
        <strain evidence="6 18">BIOML-A74</strain>
    </source>
</reference>
<comment type="similarity">
    <text evidence="1">Belongs to the heat shock protein 90 family.</text>
</comment>
<dbReference type="Proteomes" id="UP000261210">
    <property type="component" value="Unassembled WGS sequence"/>
</dbReference>
<feature type="binding site" evidence="5">
    <location>
        <position position="34"/>
    </location>
    <ligand>
        <name>ATP</name>
        <dbReference type="ChEBI" id="CHEBI:30616"/>
    </ligand>
</feature>
<evidence type="ECO:0000313" key="10">
    <source>
        <dbReference type="EMBL" id="RGK58208.1"/>
    </source>
</evidence>
<dbReference type="Proteomes" id="UP000435059">
    <property type="component" value="Unassembled WGS sequence"/>
</dbReference>
<evidence type="ECO:0000313" key="13">
    <source>
        <dbReference type="EMBL" id="SFM76966.1"/>
    </source>
</evidence>
<dbReference type="EMBL" id="WDCG01000002">
    <property type="protein sequence ID" value="KAB6427247.1"/>
    <property type="molecule type" value="Genomic_DNA"/>
</dbReference>
<dbReference type="Proteomes" id="UP000285503">
    <property type="component" value="Unassembled WGS sequence"/>
</dbReference>
<evidence type="ECO:0000313" key="8">
    <source>
        <dbReference type="EMBL" id="MCA4524793.1"/>
    </source>
</evidence>
<keyword evidence="2 5" id="KW-0547">Nucleotide-binding</keyword>
<evidence type="ECO:0000313" key="18">
    <source>
        <dbReference type="Proteomes" id="UP000435059"/>
    </source>
</evidence>
<dbReference type="Proteomes" id="UP001198461">
    <property type="component" value="Unassembled WGS sequence"/>
</dbReference>
<dbReference type="Proteomes" id="UP001197958">
    <property type="component" value="Unassembled WGS sequence"/>
</dbReference>
<dbReference type="EMBL" id="JAIWWW010000035">
    <property type="protein sequence ID" value="MCA4524793.1"/>
    <property type="molecule type" value="Genomic_DNA"/>
</dbReference>
<keyword evidence="3 5" id="KW-0067">ATP-binding</keyword>
<dbReference type="Proteomes" id="UP000183040">
    <property type="component" value="Unassembled WGS sequence"/>
</dbReference>
<reference evidence="16 17" key="2">
    <citation type="submission" date="2018-08" db="EMBL/GenBank/DDBJ databases">
        <title>A genome reference for cultivated species of the human gut microbiota.</title>
        <authorList>
            <person name="Zou Y."/>
            <person name="Xue W."/>
            <person name="Luo G."/>
        </authorList>
    </citation>
    <scope>NUCLEOTIDE SEQUENCE [LARGE SCALE GENOMIC DNA]</scope>
    <source>
        <strain evidence="11 17">AF46-11NS</strain>
        <strain evidence="10 16">TF10-34</strain>
    </source>
</reference>
<dbReference type="SUPFAM" id="SSF54211">
    <property type="entry name" value="Ribosomal protein S5 domain 2-like"/>
    <property type="match status" value="1"/>
</dbReference>
<evidence type="ECO:0000313" key="6">
    <source>
        <dbReference type="EMBL" id="KAB6085675.1"/>
    </source>
</evidence>
<dbReference type="NCBIfam" id="NF010683">
    <property type="entry name" value="PRK14083.1"/>
    <property type="match status" value="1"/>
</dbReference>
<gene>
    <name evidence="11" type="ORF">DW075_13295</name>
    <name evidence="10" type="ORF">DXD03_20050</name>
    <name evidence="6" type="ORF">GA574_15835</name>
    <name evidence="7" type="ORF">GAZ26_02610</name>
    <name evidence="9" type="ORF">LD004_14600</name>
    <name evidence="8" type="ORF">LDZ35_16445</name>
    <name evidence="12" type="ORF">SAMN04487924_11788</name>
    <name evidence="13" type="ORF">SAMN05216250_11013</name>
</gene>
<dbReference type="PANTHER" id="PTHR11528">
    <property type="entry name" value="HEAT SHOCK PROTEIN 90 FAMILY MEMBER"/>
    <property type="match status" value="1"/>
</dbReference>
<dbReference type="EMBL" id="JAIWYE010000026">
    <property type="protein sequence ID" value="MCA4704837.1"/>
    <property type="molecule type" value="Genomic_DNA"/>
</dbReference>
<dbReference type="EMBL" id="QSQU01000038">
    <property type="protein sequence ID" value="RGK58208.1"/>
    <property type="molecule type" value="Genomic_DNA"/>
</dbReference>
<dbReference type="RefSeq" id="WP_004314500.1">
    <property type="nucleotide sequence ID" value="NZ_CABKPA010000036.1"/>
</dbReference>
<sequence length="588" mass="67020">MEKEGNNLFQVNLKGMIALLSEHIYSNPNTFVRELLQNCVDAITALRNIDENYKGRIDVFLNEDKTVVFRDNGVGLKEEEVYRFLTVIGESSKRDTPDADDFIGRFGIGLLSCFVVTNEITVESRSAMGGQPVCWCGKVDGTYQLTLSDEERPIGSQVVLHPKGDWMHLFEYETFKKILVSYGEVLPYPIYLHYQGEEELVNTPSPVWLDPKATRKELLDYGAKVFQSSALDAFRIYTESGKVEGVLYVLPFRTQFSVRNSHKVYLKRMLLSEDDCNLLPPWAFFIRCLVNADGLLSTASRESLVSNDQLKDARKEIGVAIKDYLRGLVQNDRAMFNRILDVHHFHIKAIASEDNELLRLFMDYLPFETNKGLRGFGSIRSASNVICYTKNLEDFRQVRRIAGAQGWLVVNAAYTFDETLLKKYVRLNPELTLDEISPSRLLEQFGEVEANKEFQAFEMKANELLKRFGCVCRLKHFTPVDIPVIFVAEEKENVAKSANNPLAAVLGAVNTAKQIPPTLTFNADNEMVQTLLQIQGDNKLFQHVVHILYVQSLLQGKYPVNSEEMELFNRSLSELMTSKMNDFINFLN</sequence>
<dbReference type="GO" id="GO:0140662">
    <property type="term" value="F:ATP-dependent protein folding chaperone"/>
    <property type="evidence" value="ECO:0007669"/>
    <property type="project" value="InterPro"/>
</dbReference>
<dbReference type="EMBL" id="WDES01000028">
    <property type="protein sequence ID" value="KAB6085675.1"/>
    <property type="molecule type" value="Genomic_DNA"/>
</dbReference>
<dbReference type="EMBL" id="FOUM01000010">
    <property type="protein sequence ID" value="SFM76966.1"/>
    <property type="molecule type" value="Genomic_DNA"/>
</dbReference>
<dbReference type="Pfam" id="PF13589">
    <property type="entry name" value="HATPase_c_3"/>
    <property type="match status" value="1"/>
</dbReference>
<accession>A0A174IPK7</accession>
<keyword evidence="18" id="KW-1185">Reference proteome</keyword>
<evidence type="ECO:0000313" key="15">
    <source>
        <dbReference type="Proteomes" id="UP000183766"/>
    </source>
</evidence>
<dbReference type="InterPro" id="IPR001404">
    <property type="entry name" value="Hsp90_fam"/>
</dbReference>
<evidence type="ECO:0000256" key="3">
    <source>
        <dbReference type="ARBA" id="ARBA00022840"/>
    </source>
</evidence>
<protein>
    <submittedName>
        <fullName evidence="10">HSP90 family protein</fullName>
    </submittedName>
    <submittedName>
        <fullName evidence="12">Molecular chaperone HtpG</fullName>
    </submittedName>
</protein>
<dbReference type="PIRSF" id="PIRSF002583">
    <property type="entry name" value="Hsp90"/>
    <property type="match status" value="1"/>
</dbReference>
<dbReference type="InterPro" id="IPR020568">
    <property type="entry name" value="Ribosomal_Su5_D2-typ_SF"/>
</dbReference>
<evidence type="ECO:0000313" key="17">
    <source>
        <dbReference type="Proteomes" id="UP000285503"/>
    </source>
</evidence>
<evidence type="ECO:0000313" key="16">
    <source>
        <dbReference type="Proteomes" id="UP000261210"/>
    </source>
</evidence>
<evidence type="ECO:0000313" key="14">
    <source>
        <dbReference type="Proteomes" id="UP000183040"/>
    </source>
</evidence>
<evidence type="ECO:0000256" key="5">
    <source>
        <dbReference type="PIRSR" id="PIRSR002583-1"/>
    </source>
</evidence>
<reference evidence="8" key="4">
    <citation type="submission" date="2023-08" db="EMBL/GenBank/DDBJ databases">
        <title>Mucin Metabolism Genes Underlie the Key Renovations of Bacteroides xylanisolvens Genomes in Captive Great Apes.</title>
        <authorList>
            <person name="Nishida A.H."/>
        </authorList>
    </citation>
    <scope>NUCLEOTIDE SEQUENCE</scope>
    <source>
        <strain evidence="9">P13.H9</strain>
        <strain evidence="8">P19.10B</strain>
    </source>
</reference>
<dbReference type="AlphaFoldDB" id="A0A174IPK7"/>
<dbReference type="Gene3D" id="3.30.565.10">
    <property type="entry name" value="Histidine kinase-like ATPase, C-terminal domain"/>
    <property type="match status" value="1"/>
</dbReference>
<dbReference type="Proteomes" id="UP000471447">
    <property type="component" value="Unassembled WGS sequence"/>
</dbReference>